<feature type="domain" description="Enoyl-CoA hydratase/isomerase" evidence="3">
    <location>
        <begin position="10"/>
        <end position="191"/>
    </location>
</feature>
<comment type="similarity">
    <text evidence="2">Belongs to the enoyl-CoA hydratase/isomerase family.</text>
</comment>
<dbReference type="EC" id="3.1.2.4" evidence="2"/>
<evidence type="ECO:0000259" key="3">
    <source>
        <dbReference type="Pfam" id="PF16113"/>
    </source>
</evidence>
<keyword evidence="1 2" id="KW-0378">Hydrolase</keyword>
<comment type="catalytic activity">
    <reaction evidence="2">
        <text>3-hydroxy-2-methylpropanoyl-CoA + H2O = 3-hydroxy-2-methylpropanoate + CoA + H(+)</text>
        <dbReference type="Rhea" id="RHEA:20888"/>
        <dbReference type="ChEBI" id="CHEBI:11805"/>
        <dbReference type="ChEBI" id="CHEBI:15377"/>
        <dbReference type="ChEBI" id="CHEBI:15378"/>
        <dbReference type="ChEBI" id="CHEBI:57287"/>
        <dbReference type="ChEBI" id="CHEBI:57340"/>
        <dbReference type="EC" id="3.1.2.4"/>
    </reaction>
</comment>
<comment type="caution">
    <text evidence="5">The sequence shown here is derived from an EMBL/GenBank/DDBJ whole genome shotgun (WGS) entry which is preliminary data.</text>
</comment>
<evidence type="ECO:0000313" key="4">
    <source>
        <dbReference type="EMBL" id="KAF2313102.1"/>
    </source>
</evidence>
<comment type="function">
    <text evidence="2">Hydrolyzes 3-hydroxyisobutyryl-CoA (HIBYL-CoA), a saline catabolite. Has high activity toward isobutyryl-CoA. Could be an isobutyryl-CoA dehydrogenase that functions in valine catabolism.</text>
</comment>
<dbReference type="PANTHER" id="PTHR43176:SF10">
    <property type="entry name" value="3-HYDROXYISOBUTYRYL-COA HYDROLASE"/>
    <property type="match status" value="1"/>
</dbReference>
<evidence type="ECO:0000313" key="5">
    <source>
        <dbReference type="EMBL" id="KAF2313113.1"/>
    </source>
</evidence>
<dbReference type="EMBL" id="JAAGAX010000005">
    <property type="protein sequence ID" value="KAF2313113.1"/>
    <property type="molecule type" value="Genomic_DNA"/>
</dbReference>
<dbReference type="InterPro" id="IPR032259">
    <property type="entry name" value="HIBYL-CoA-H"/>
</dbReference>
<accession>A0A6A6ML81</accession>
<dbReference type="CDD" id="cd06558">
    <property type="entry name" value="crotonase-like"/>
    <property type="match status" value="1"/>
</dbReference>
<organism evidence="5 6">
    <name type="scientific">Hevea brasiliensis</name>
    <name type="common">Para rubber tree</name>
    <name type="synonym">Siphonia brasiliensis</name>
    <dbReference type="NCBI Taxonomy" id="3981"/>
    <lineage>
        <taxon>Eukaryota</taxon>
        <taxon>Viridiplantae</taxon>
        <taxon>Streptophyta</taxon>
        <taxon>Embryophyta</taxon>
        <taxon>Tracheophyta</taxon>
        <taxon>Spermatophyta</taxon>
        <taxon>Magnoliopsida</taxon>
        <taxon>eudicotyledons</taxon>
        <taxon>Gunneridae</taxon>
        <taxon>Pentapetalae</taxon>
        <taxon>rosids</taxon>
        <taxon>fabids</taxon>
        <taxon>Malpighiales</taxon>
        <taxon>Euphorbiaceae</taxon>
        <taxon>Crotonoideae</taxon>
        <taxon>Micrandreae</taxon>
        <taxon>Hevea</taxon>
    </lineage>
</organism>
<evidence type="ECO:0000256" key="2">
    <source>
        <dbReference type="RuleBase" id="RU369070"/>
    </source>
</evidence>
<dbReference type="SUPFAM" id="SSF52096">
    <property type="entry name" value="ClpP/crotonase"/>
    <property type="match status" value="1"/>
</dbReference>
<dbReference type="InterPro" id="IPR029045">
    <property type="entry name" value="ClpP/crotonase-like_dom_sf"/>
</dbReference>
<evidence type="ECO:0000313" key="6">
    <source>
        <dbReference type="Proteomes" id="UP000467840"/>
    </source>
</evidence>
<evidence type="ECO:0000256" key="1">
    <source>
        <dbReference type="ARBA" id="ARBA00022801"/>
    </source>
</evidence>
<name>A0A6A6ML81_HEVBR</name>
<protein>
    <recommendedName>
        <fullName evidence="2">3-hydroxyisobutyryl-CoA hydrolase</fullName>
        <shortName evidence="2">HIB-CoA hydrolase</shortName>
        <shortName evidence="2">HIBYL-CoA-H</shortName>
        <ecNumber evidence="2">3.1.2.4</ecNumber>
    </recommendedName>
    <alternativeName>
        <fullName evidence="2">3-hydroxyisobutyryl-coenzyme A hydrolase</fullName>
    </alternativeName>
</protein>
<dbReference type="GO" id="GO:0006574">
    <property type="term" value="P:L-valine catabolic process"/>
    <property type="evidence" value="ECO:0007669"/>
    <property type="project" value="UniProtKB-UniRule"/>
</dbReference>
<proteinExistence type="inferred from homology"/>
<dbReference type="Proteomes" id="UP000467840">
    <property type="component" value="Chromosome 15"/>
</dbReference>
<sequence>MGRIVSIEADITLWSKLGLEGKEEECKEYFRTLYSFMYVLGTYSKPHVAILDGITMGGGAGISIHGAYRIATNKTIFAMPEVHIGFHPDVGSSYFLSLPGEYLALTGDTLSGEEMLACGLATHYLTTARLSSMEEQLGMLIADDFSDIETFLAKYADSAIPSEKSVLHRLELVNKCFGHGTVEEIVNALIQEGRYQTLSQCLAREYRMTVKAISRQISNDFCEGIRSRLVDKCFTPKWDPPCLEQVSQDMVNAYFAPLPINEPDLELPCC</sequence>
<keyword evidence="6" id="KW-1185">Reference proteome</keyword>
<dbReference type="Gene3D" id="3.90.226.10">
    <property type="entry name" value="2-enoyl-CoA Hydratase, Chain A, domain 1"/>
    <property type="match status" value="1"/>
</dbReference>
<dbReference type="AlphaFoldDB" id="A0A6A6ML81"/>
<reference evidence="5 6" key="1">
    <citation type="journal article" date="2020" name="Mol. Plant">
        <title>The Chromosome-Based Rubber Tree Genome Provides New Insights into Spurge Genome Evolution and Rubber Biosynthesis.</title>
        <authorList>
            <person name="Liu J."/>
            <person name="Shi C."/>
            <person name="Shi C.C."/>
            <person name="Li W."/>
            <person name="Zhang Q.J."/>
            <person name="Zhang Y."/>
            <person name="Li K."/>
            <person name="Lu H.F."/>
            <person name="Shi C."/>
            <person name="Zhu S.T."/>
            <person name="Xiao Z.Y."/>
            <person name="Nan H."/>
            <person name="Yue Y."/>
            <person name="Zhu X.G."/>
            <person name="Wu Y."/>
            <person name="Hong X.N."/>
            <person name="Fan G.Y."/>
            <person name="Tong Y."/>
            <person name="Zhang D."/>
            <person name="Mao C.L."/>
            <person name="Liu Y.L."/>
            <person name="Hao S.J."/>
            <person name="Liu W.Q."/>
            <person name="Lv M.Q."/>
            <person name="Zhang H.B."/>
            <person name="Liu Y."/>
            <person name="Hu-Tang G.R."/>
            <person name="Wang J.P."/>
            <person name="Wang J.H."/>
            <person name="Sun Y.H."/>
            <person name="Ni S.B."/>
            <person name="Chen W.B."/>
            <person name="Zhang X.C."/>
            <person name="Jiao Y.N."/>
            <person name="Eichler E.E."/>
            <person name="Li G.H."/>
            <person name="Liu X."/>
            <person name="Gao L.Z."/>
        </authorList>
    </citation>
    <scope>NUCLEOTIDE SEQUENCE [LARGE SCALE GENOMIC DNA]</scope>
    <source>
        <strain evidence="6">cv. GT1</strain>
        <tissue evidence="5">Leaf</tissue>
    </source>
</reference>
<dbReference type="InterPro" id="IPR045004">
    <property type="entry name" value="ECH_dom"/>
</dbReference>
<dbReference type="EMBL" id="JAAGAX010000005">
    <property type="protein sequence ID" value="KAF2313102.1"/>
    <property type="molecule type" value="Genomic_DNA"/>
</dbReference>
<comment type="pathway">
    <text evidence="2">Amino-acid degradation; L-valine degradation.</text>
</comment>
<dbReference type="Pfam" id="PF16113">
    <property type="entry name" value="ECH_2"/>
    <property type="match status" value="1"/>
</dbReference>
<dbReference type="GO" id="GO:0003860">
    <property type="term" value="F:3-hydroxyisobutyryl-CoA hydrolase activity"/>
    <property type="evidence" value="ECO:0007669"/>
    <property type="project" value="UniProtKB-UniRule"/>
</dbReference>
<gene>
    <name evidence="4" type="ORF">GH714_009273</name>
    <name evidence="5" type="ORF">GH714_009328</name>
</gene>
<dbReference type="PANTHER" id="PTHR43176">
    <property type="entry name" value="3-HYDROXYISOBUTYRYL-COA HYDROLASE-RELATED"/>
    <property type="match status" value="1"/>
</dbReference>